<comment type="caution">
    <text evidence="5">The sequence shown here is derived from an EMBL/GenBank/DDBJ whole genome shotgun (WGS) entry which is preliminary data.</text>
</comment>
<dbReference type="SUPFAM" id="SSF54001">
    <property type="entry name" value="Cysteine proteinases"/>
    <property type="match status" value="1"/>
</dbReference>
<evidence type="ECO:0000256" key="3">
    <source>
        <dbReference type="ARBA" id="ARBA00022801"/>
    </source>
</evidence>
<dbReference type="Proteomes" id="UP001152622">
    <property type="component" value="Chromosome 23"/>
</dbReference>
<dbReference type="Gene3D" id="3.40.395.10">
    <property type="entry name" value="Adenoviral Proteinase, Chain A"/>
    <property type="match status" value="1"/>
</dbReference>
<name>A0A9Q1E795_SYNKA</name>
<protein>
    <recommendedName>
        <fullName evidence="4">Ubiquitin-like protease family profile domain-containing protein</fullName>
    </recommendedName>
</protein>
<keyword evidence="3" id="KW-0378">Hydrolase</keyword>
<reference evidence="5" key="1">
    <citation type="journal article" date="2023" name="Science">
        <title>Genome structures resolve the early diversification of teleost fishes.</title>
        <authorList>
            <person name="Parey E."/>
            <person name="Louis A."/>
            <person name="Montfort J."/>
            <person name="Bouchez O."/>
            <person name="Roques C."/>
            <person name="Iampietro C."/>
            <person name="Lluch J."/>
            <person name="Castinel A."/>
            <person name="Donnadieu C."/>
            <person name="Desvignes T."/>
            <person name="Floi Bucao C."/>
            <person name="Jouanno E."/>
            <person name="Wen M."/>
            <person name="Mejri S."/>
            <person name="Dirks R."/>
            <person name="Jansen H."/>
            <person name="Henkel C."/>
            <person name="Chen W.J."/>
            <person name="Zahm M."/>
            <person name="Cabau C."/>
            <person name="Klopp C."/>
            <person name="Thompson A.W."/>
            <person name="Robinson-Rechavi M."/>
            <person name="Braasch I."/>
            <person name="Lecointre G."/>
            <person name="Bobe J."/>
            <person name="Postlethwait J.H."/>
            <person name="Berthelot C."/>
            <person name="Roest Crollius H."/>
            <person name="Guiguen Y."/>
        </authorList>
    </citation>
    <scope>NUCLEOTIDE SEQUENCE</scope>
    <source>
        <strain evidence="5">WJC10195</strain>
    </source>
</reference>
<proteinExistence type="inferred from homology"/>
<feature type="domain" description="Ubiquitin-like protease family profile" evidence="4">
    <location>
        <begin position="20"/>
        <end position="74"/>
    </location>
</feature>
<evidence type="ECO:0000313" key="5">
    <source>
        <dbReference type="EMBL" id="KAJ8333521.1"/>
    </source>
</evidence>
<dbReference type="EMBL" id="JAINUF010000023">
    <property type="protein sequence ID" value="KAJ8333521.1"/>
    <property type="molecule type" value="Genomic_DNA"/>
</dbReference>
<dbReference type="InterPro" id="IPR038765">
    <property type="entry name" value="Papain-like_cys_pep_sf"/>
</dbReference>
<accession>A0A9Q1E795</accession>
<evidence type="ECO:0000259" key="4">
    <source>
        <dbReference type="Pfam" id="PF02902"/>
    </source>
</evidence>
<dbReference type="GO" id="GO:0008234">
    <property type="term" value="F:cysteine-type peptidase activity"/>
    <property type="evidence" value="ECO:0007669"/>
    <property type="project" value="InterPro"/>
</dbReference>
<dbReference type="AlphaFoldDB" id="A0A9Q1E795"/>
<evidence type="ECO:0000256" key="1">
    <source>
        <dbReference type="ARBA" id="ARBA00005234"/>
    </source>
</evidence>
<organism evidence="5 6">
    <name type="scientific">Synaphobranchus kaupii</name>
    <name type="common">Kaup's arrowtooth eel</name>
    <dbReference type="NCBI Taxonomy" id="118154"/>
    <lineage>
        <taxon>Eukaryota</taxon>
        <taxon>Metazoa</taxon>
        <taxon>Chordata</taxon>
        <taxon>Craniata</taxon>
        <taxon>Vertebrata</taxon>
        <taxon>Euteleostomi</taxon>
        <taxon>Actinopterygii</taxon>
        <taxon>Neopterygii</taxon>
        <taxon>Teleostei</taxon>
        <taxon>Anguilliformes</taxon>
        <taxon>Synaphobranchidae</taxon>
        <taxon>Synaphobranchus</taxon>
    </lineage>
</organism>
<dbReference type="OrthoDB" id="413122at2759"/>
<dbReference type="InterPro" id="IPR003653">
    <property type="entry name" value="Peptidase_C48_C"/>
</dbReference>
<keyword evidence="2" id="KW-0645">Protease</keyword>
<dbReference type="Pfam" id="PF02902">
    <property type="entry name" value="Peptidase_C48"/>
    <property type="match status" value="1"/>
</dbReference>
<gene>
    <name evidence="5" type="ORF">SKAU_G00415290</name>
</gene>
<evidence type="ECO:0000313" key="6">
    <source>
        <dbReference type="Proteomes" id="UP001152622"/>
    </source>
</evidence>
<evidence type="ECO:0000256" key="2">
    <source>
        <dbReference type="ARBA" id="ARBA00022670"/>
    </source>
</evidence>
<keyword evidence="6" id="KW-1185">Reference proteome</keyword>
<comment type="similarity">
    <text evidence="1">Belongs to the peptidase C48 family.</text>
</comment>
<dbReference type="GO" id="GO:0006508">
    <property type="term" value="P:proteolysis"/>
    <property type="evidence" value="ECO:0007669"/>
    <property type="project" value="UniProtKB-KW"/>
</dbReference>
<sequence>MGNRVEHDMAFIRQKGCIVSRWTCATVPHPFQNDSVSCGVFVCKYAECILLDKPTEFPAHNDAVKNIRRHIALTLLKESDDLQHVCHACGETEVDNTDTFPFTDLSFILVIILIELGQ</sequence>